<evidence type="ECO:0000313" key="2">
    <source>
        <dbReference type="Proteomes" id="UP000694565"/>
    </source>
</evidence>
<keyword evidence="2" id="KW-1185">Reference proteome</keyword>
<dbReference type="GeneTree" id="ENSGT00940000177295"/>
<evidence type="ECO:0000313" key="1">
    <source>
        <dbReference type="Ensembl" id="ENSCLMP00005046961.1"/>
    </source>
</evidence>
<organism evidence="1 2">
    <name type="scientific">Cyclopterus lumpus</name>
    <name type="common">Lumpsucker</name>
    <dbReference type="NCBI Taxonomy" id="8103"/>
    <lineage>
        <taxon>Eukaryota</taxon>
        <taxon>Metazoa</taxon>
        <taxon>Chordata</taxon>
        <taxon>Craniata</taxon>
        <taxon>Vertebrata</taxon>
        <taxon>Euteleostomi</taxon>
        <taxon>Actinopterygii</taxon>
        <taxon>Neopterygii</taxon>
        <taxon>Teleostei</taxon>
        <taxon>Neoteleostei</taxon>
        <taxon>Acanthomorphata</taxon>
        <taxon>Eupercaria</taxon>
        <taxon>Perciformes</taxon>
        <taxon>Cottioidei</taxon>
        <taxon>Cottales</taxon>
        <taxon>Cyclopteridae</taxon>
        <taxon>Cyclopterus</taxon>
    </lineage>
</organism>
<sequence length="167" mass="19635">LFRQKVSGETPCPKDVCHTCHVKKPAVPVKTANPPMGIYTKRDFMRMATAVLMKLRPACVDTRSGHKQLLDNSGLVPEYIKKKFFFPFRITTHKEKEKRRAQERYHDCVTQQREQGAMKHLSEEERRKFNTTFLSVSIPKRINYPIFSDYSGHVKFKIKIIFKMFKL</sequence>
<protein>
    <submittedName>
        <fullName evidence="1">Uncharacterized protein</fullName>
    </submittedName>
</protein>
<dbReference type="AlphaFoldDB" id="A0A8C3AUK3"/>
<reference evidence="1" key="2">
    <citation type="submission" date="2025-09" db="UniProtKB">
        <authorList>
            <consortium name="Ensembl"/>
        </authorList>
    </citation>
    <scope>IDENTIFICATION</scope>
</reference>
<dbReference type="Proteomes" id="UP000694565">
    <property type="component" value="Unplaced"/>
</dbReference>
<dbReference type="Ensembl" id="ENSCLMT00005048576.1">
    <property type="protein sequence ID" value="ENSCLMP00005046961.1"/>
    <property type="gene ID" value="ENSCLMG00005021562.1"/>
</dbReference>
<proteinExistence type="predicted"/>
<name>A0A8C3AUK3_CYCLU</name>
<accession>A0A8C3AUK3</accession>
<reference evidence="1" key="1">
    <citation type="submission" date="2025-08" db="UniProtKB">
        <authorList>
            <consortium name="Ensembl"/>
        </authorList>
    </citation>
    <scope>IDENTIFICATION</scope>
</reference>